<feature type="region of interest" description="Disordered" evidence="2">
    <location>
        <begin position="1"/>
        <end position="74"/>
    </location>
</feature>
<reference evidence="3 4" key="1">
    <citation type="submission" date="2013-03" db="EMBL/GenBank/DDBJ databases">
        <title>The Genome Sequence of Cladophialophora yegresii CBS 114405.</title>
        <authorList>
            <consortium name="The Broad Institute Genomics Platform"/>
            <person name="Cuomo C."/>
            <person name="de Hoog S."/>
            <person name="Gorbushina A."/>
            <person name="Walker B."/>
            <person name="Young S.K."/>
            <person name="Zeng Q."/>
            <person name="Gargeya S."/>
            <person name="Fitzgerald M."/>
            <person name="Haas B."/>
            <person name="Abouelleil A."/>
            <person name="Allen A.W."/>
            <person name="Alvarado L."/>
            <person name="Arachchi H.M."/>
            <person name="Berlin A.M."/>
            <person name="Chapman S.B."/>
            <person name="Gainer-Dewar J."/>
            <person name="Goldberg J."/>
            <person name="Griggs A."/>
            <person name="Gujja S."/>
            <person name="Hansen M."/>
            <person name="Howarth C."/>
            <person name="Imamovic A."/>
            <person name="Ireland A."/>
            <person name="Larimer J."/>
            <person name="McCowan C."/>
            <person name="Murphy C."/>
            <person name="Pearson M."/>
            <person name="Poon T.W."/>
            <person name="Priest M."/>
            <person name="Roberts A."/>
            <person name="Saif S."/>
            <person name="Shea T."/>
            <person name="Sisk P."/>
            <person name="Sykes S."/>
            <person name="Wortman J."/>
            <person name="Nusbaum C."/>
            <person name="Birren B."/>
        </authorList>
    </citation>
    <scope>NUCLEOTIDE SEQUENCE [LARGE SCALE GENOMIC DNA]</scope>
    <source>
        <strain evidence="3 4">CBS 114405</strain>
    </source>
</reference>
<feature type="region of interest" description="Disordered" evidence="2">
    <location>
        <begin position="642"/>
        <end position="730"/>
    </location>
</feature>
<feature type="compositionally biased region" description="Low complexity" evidence="2">
    <location>
        <begin position="368"/>
        <end position="381"/>
    </location>
</feature>
<feature type="region of interest" description="Disordered" evidence="2">
    <location>
        <begin position="365"/>
        <end position="386"/>
    </location>
</feature>
<feature type="coiled-coil region" evidence="1">
    <location>
        <begin position="219"/>
        <end position="246"/>
    </location>
</feature>
<evidence type="ECO:0000256" key="1">
    <source>
        <dbReference type="SAM" id="Coils"/>
    </source>
</evidence>
<dbReference type="VEuPathDB" id="FungiDB:A1O7_05995"/>
<protein>
    <submittedName>
        <fullName evidence="3">Uncharacterized protein</fullName>
    </submittedName>
</protein>
<dbReference type="RefSeq" id="XP_007758191.1">
    <property type="nucleotide sequence ID" value="XM_007760001.1"/>
</dbReference>
<feature type="region of interest" description="Disordered" evidence="2">
    <location>
        <begin position="112"/>
        <end position="169"/>
    </location>
</feature>
<dbReference type="EMBL" id="AMGW01000004">
    <property type="protein sequence ID" value="EXJ58568.1"/>
    <property type="molecule type" value="Genomic_DNA"/>
</dbReference>
<evidence type="ECO:0000313" key="3">
    <source>
        <dbReference type="EMBL" id="EXJ58568.1"/>
    </source>
</evidence>
<feature type="compositionally biased region" description="Acidic residues" evidence="2">
    <location>
        <begin position="669"/>
        <end position="691"/>
    </location>
</feature>
<organism evidence="3 4">
    <name type="scientific">Cladophialophora yegresii CBS 114405</name>
    <dbReference type="NCBI Taxonomy" id="1182544"/>
    <lineage>
        <taxon>Eukaryota</taxon>
        <taxon>Fungi</taxon>
        <taxon>Dikarya</taxon>
        <taxon>Ascomycota</taxon>
        <taxon>Pezizomycotina</taxon>
        <taxon>Eurotiomycetes</taxon>
        <taxon>Chaetothyriomycetidae</taxon>
        <taxon>Chaetothyriales</taxon>
        <taxon>Herpotrichiellaceae</taxon>
        <taxon>Cladophialophora</taxon>
    </lineage>
</organism>
<name>W9VSN2_9EURO</name>
<dbReference type="Proteomes" id="UP000019473">
    <property type="component" value="Unassembled WGS sequence"/>
</dbReference>
<feature type="compositionally biased region" description="Polar residues" evidence="2">
    <location>
        <begin position="817"/>
        <end position="827"/>
    </location>
</feature>
<dbReference type="GeneID" id="19180576"/>
<feature type="compositionally biased region" description="Polar residues" evidence="2">
    <location>
        <begin position="788"/>
        <end position="810"/>
    </location>
</feature>
<feature type="compositionally biased region" description="Polar residues" evidence="2">
    <location>
        <begin position="156"/>
        <end position="165"/>
    </location>
</feature>
<feature type="region of interest" description="Disordered" evidence="2">
    <location>
        <begin position="781"/>
        <end position="827"/>
    </location>
</feature>
<feature type="region of interest" description="Disordered" evidence="2">
    <location>
        <begin position="324"/>
        <end position="352"/>
    </location>
</feature>
<dbReference type="AlphaFoldDB" id="W9VSN2"/>
<dbReference type="eggNOG" id="ENOG502SDRZ">
    <property type="taxonomic scope" value="Eukaryota"/>
</dbReference>
<keyword evidence="1" id="KW-0175">Coiled coil</keyword>
<keyword evidence="4" id="KW-1185">Reference proteome</keyword>
<proteinExistence type="predicted"/>
<evidence type="ECO:0000256" key="2">
    <source>
        <dbReference type="SAM" id="MobiDB-lite"/>
    </source>
</evidence>
<gene>
    <name evidence="3" type="ORF">A1O7_05995</name>
</gene>
<accession>W9VSN2</accession>
<dbReference type="STRING" id="1182544.W9VSN2"/>
<dbReference type="HOGENOM" id="CLU_312377_0_0_1"/>
<sequence>MPHSHAHPIPPAIPHDLFTQEVPPSPTLTNPDMILPYQRHLEGSPIPRASSPTLHSSPPPLRPDSAVALGSSPPELEPAIQLGVATTVRLPSRAVPPIHTNYYGYGYEHGAPLSDIGEEETPRSRKSRRTGTTTPSDPPSPTPAGPSVRAAKRLSGRSTSSNGSDLGNWEDFDFDTSKIMNERLAADVAKVPDEEVDDVESKRNSTVTTIEEDDMAALNERAERILEHARKRLTHMEDNLSKARHSILLSSRSSPNMNELHQPAGGLYRSISLVGASQRKARPLQLVNRTNSVIHARGGSDTTTGASGLMRLSMIPEVRSASALEYGRRQESPQQLHSPPSTRPAGFSPASIRSFNSPLQILKEEESAPSTTNTSPNSPTPRGLGINTLATVSKEDISVIMSSPTTALARSPSVMSNHSTKEIREQMSTLQAKISDLKDKAQADSMRRRSMQSIRTPSPFTSAQAPEQWYTTSPEYKEAGSPINTNAGMGWSPSRSRKPLEVHVTPITPQAQAYLNVDLSATKDSSYLSEARTDKNTPSLHKSVHVQPEPLEKPNSAILESVYEDAAQEFEDDEPIAASEEEQIYLNEVLEESLQDLEPDVPDIPEHLLAAEGGAERHEDRLDAFDYENMFLHSALGNYAGAGTRSETPSDSDCSSVATTRVNQPTPPADDEDEEDGETQLDEEAGTDEEAASTPIQEIFRKPGTPPEVVASNPPPKPWTKAARSNSMDSLSTVATFATATEGAGPETEDGMPSEILGWGTGIGFPQPSMSPNREATTWVWPTPPLSDRQTQIRSPRSIQTQGSIVSNGIPTPPVQSPNSSLATPKPFNQANAQSEVAVDHPANTEILMESLIKLADPEFKVGFGPGSVSFSAVDKDLVLDLLRAVGGVCNEILKSERKQEVRAAKVLRRRLDESRKLLEGRADD</sequence>
<comment type="caution">
    <text evidence="3">The sequence shown here is derived from an EMBL/GenBank/DDBJ whole genome shotgun (WGS) entry which is preliminary data.</text>
</comment>
<evidence type="ECO:0000313" key="4">
    <source>
        <dbReference type="Proteomes" id="UP000019473"/>
    </source>
</evidence>
<dbReference type="OrthoDB" id="3438840at2759"/>
<feature type="compositionally biased region" description="Polar residues" evidence="2">
    <location>
        <begin position="645"/>
        <end position="664"/>
    </location>
</feature>